<accession>A0A512DYY3</accession>
<organism evidence="2 3">
    <name type="scientific">Skermanella aerolata</name>
    <dbReference type="NCBI Taxonomy" id="393310"/>
    <lineage>
        <taxon>Bacteria</taxon>
        <taxon>Pseudomonadati</taxon>
        <taxon>Pseudomonadota</taxon>
        <taxon>Alphaproteobacteria</taxon>
        <taxon>Rhodospirillales</taxon>
        <taxon>Azospirillaceae</taxon>
        <taxon>Skermanella</taxon>
    </lineage>
</organism>
<feature type="domain" description="Zinc-ribbon" evidence="1">
    <location>
        <begin position="3"/>
        <end position="93"/>
    </location>
</feature>
<name>A0A512DYY3_9PROT</name>
<sequence length="353" mass="40512">MKLFECQNCGQPLYFENTVCESCGHRLGYIPDMNTVSALEPEGDQWRALASSGQLYRFCQNAELDACNWLIPSDHTETHCAACRHNRTIPNLADAENMARYRKLEMAKHHLFYTMIKLKLPLKNRIDDPQGGLAFDFLSDQVDANGNVTTVLTGHDEGLITINVAEADDAEREKRRTQMGEPYRTLLGHFRHEIGHYFWDKIVRDCGEEALEKCRAVFGDEREDYGQALQRHYNTGAPPDWQNNFVSTYATAHPWEDFAETWAHYLHIVDTLETARSFGIKVRPRIKLGHELEAQVDFDPHKANNIDELIENWLPLTYAVNALNRSMGQPDFYPFILSPAVIAKLGYMHELTH</sequence>
<keyword evidence="3" id="KW-1185">Reference proteome</keyword>
<dbReference type="InterPro" id="IPR011201">
    <property type="entry name" value="Zinc-ribbon_6_bact"/>
</dbReference>
<dbReference type="Pfam" id="PF10005">
    <property type="entry name" value="Zn_ribbon_DZR_6"/>
    <property type="match status" value="1"/>
</dbReference>
<gene>
    <name evidence="2" type="ORF">SAE02_58420</name>
</gene>
<evidence type="ECO:0000313" key="3">
    <source>
        <dbReference type="Proteomes" id="UP000321523"/>
    </source>
</evidence>
<dbReference type="EMBL" id="BJYZ01000030">
    <property type="protein sequence ID" value="GEO41694.1"/>
    <property type="molecule type" value="Genomic_DNA"/>
</dbReference>
<dbReference type="OrthoDB" id="256753at2"/>
<dbReference type="AlphaFoldDB" id="A0A512DYY3"/>
<protein>
    <recommendedName>
        <fullName evidence="1">Zinc-ribbon domain-containing protein</fullName>
    </recommendedName>
</protein>
<dbReference type="Proteomes" id="UP000321523">
    <property type="component" value="Unassembled WGS sequence"/>
</dbReference>
<dbReference type="InterPro" id="IPR031321">
    <property type="entry name" value="UCP012641"/>
</dbReference>
<evidence type="ECO:0000313" key="2">
    <source>
        <dbReference type="EMBL" id="GEO41694.1"/>
    </source>
</evidence>
<dbReference type="Gene3D" id="3.40.390.70">
    <property type="match status" value="1"/>
</dbReference>
<dbReference type="Pfam" id="PF15887">
    <property type="entry name" value="Peptidase_Mx"/>
    <property type="match status" value="1"/>
</dbReference>
<evidence type="ECO:0000259" key="1">
    <source>
        <dbReference type="Pfam" id="PF10005"/>
    </source>
</evidence>
<proteinExistence type="predicted"/>
<comment type="caution">
    <text evidence="2">The sequence shown here is derived from an EMBL/GenBank/DDBJ whole genome shotgun (WGS) entry which is preliminary data.</text>
</comment>
<dbReference type="RefSeq" id="WP_044434293.1">
    <property type="nucleotide sequence ID" value="NZ_BJYZ01000030.1"/>
</dbReference>
<dbReference type="PIRSF" id="PIRSF012641">
    <property type="entry name" value="UCP012641"/>
    <property type="match status" value="1"/>
</dbReference>
<reference evidence="2 3" key="1">
    <citation type="submission" date="2019-07" db="EMBL/GenBank/DDBJ databases">
        <title>Whole genome shotgun sequence of Skermanella aerolata NBRC 106429.</title>
        <authorList>
            <person name="Hosoyama A."/>
            <person name="Uohara A."/>
            <person name="Ohji S."/>
            <person name="Ichikawa N."/>
        </authorList>
    </citation>
    <scope>NUCLEOTIDE SEQUENCE [LARGE SCALE GENOMIC DNA]</scope>
    <source>
        <strain evidence="2 3">NBRC 106429</strain>
    </source>
</reference>